<name>A0A5C6CKK2_9BACT</name>
<evidence type="ECO:0000313" key="3">
    <source>
        <dbReference type="EMBL" id="TWU23359.1"/>
    </source>
</evidence>
<evidence type="ECO:0000256" key="1">
    <source>
        <dbReference type="SAM" id="MobiDB-lite"/>
    </source>
</evidence>
<feature type="compositionally biased region" description="Low complexity" evidence="1">
    <location>
        <begin position="204"/>
        <end position="215"/>
    </location>
</feature>
<reference evidence="3 4" key="1">
    <citation type="submission" date="2019-02" db="EMBL/GenBank/DDBJ databases">
        <title>Deep-cultivation of Planctomycetes and their phenomic and genomic characterization uncovers novel biology.</title>
        <authorList>
            <person name="Wiegand S."/>
            <person name="Jogler M."/>
            <person name="Boedeker C."/>
            <person name="Pinto D."/>
            <person name="Vollmers J."/>
            <person name="Rivas-Marin E."/>
            <person name="Kohn T."/>
            <person name="Peeters S.H."/>
            <person name="Heuer A."/>
            <person name="Rast P."/>
            <person name="Oberbeckmann S."/>
            <person name="Bunk B."/>
            <person name="Jeske O."/>
            <person name="Meyerdierks A."/>
            <person name="Storesund J.E."/>
            <person name="Kallscheuer N."/>
            <person name="Luecker S."/>
            <person name="Lage O.M."/>
            <person name="Pohl T."/>
            <person name="Merkel B.J."/>
            <person name="Hornburger P."/>
            <person name="Mueller R.-W."/>
            <person name="Bruemmer F."/>
            <person name="Labrenz M."/>
            <person name="Spormann A.M."/>
            <person name="Op Den Camp H."/>
            <person name="Overmann J."/>
            <person name="Amann R."/>
            <person name="Jetten M.S.M."/>
            <person name="Mascher T."/>
            <person name="Medema M.H."/>
            <person name="Devos D.P."/>
            <person name="Kaster A.-K."/>
            <person name="Ovreas L."/>
            <person name="Rohde M."/>
            <person name="Galperin M.Y."/>
            <person name="Jogler C."/>
        </authorList>
    </citation>
    <scope>NUCLEOTIDE SEQUENCE [LARGE SCALE GENOMIC DNA]</scope>
    <source>
        <strain evidence="3 4">Pla52o</strain>
    </source>
</reference>
<organism evidence="3 4">
    <name type="scientific">Novipirellula galeiformis</name>
    <dbReference type="NCBI Taxonomy" id="2528004"/>
    <lineage>
        <taxon>Bacteria</taxon>
        <taxon>Pseudomonadati</taxon>
        <taxon>Planctomycetota</taxon>
        <taxon>Planctomycetia</taxon>
        <taxon>Pirellulales</taxon>
        <taxon>Pirellulaceae</taxon>
        <taxon>Novipirellula</taxon>
    </lineage>
</organism>
<dbReference type="SUPFAM" id="SSF48452">
    <property type="entry name" value="TPR-like"/>
    <property type="match status" value="1"/>
</dbReference>
<feature type="compositionally biased region" description="Basic and acidic residues" evidence="1">
    <location>
        <begin position="191"/>
        <end position="200"/>
    </location>
</feature>
<evidence type="ECO:0008006" key="5">
    <source>
        <dbReference type="Google" id="ProtNLM"/>
    </source>
</evidence>
<comment type="caution">
    <text evidence="3">The sequence shown here is derived from an EMBL/GenBank/DDBJ whole genome shotgun (WGS) entry which is preliminary data.</text>
</comment>
<keyword evidence="2" id="KW-0812">Transmembrane</keyword>
<dbReference type="Gene3D" id="1.25.40.10">
    <property type="entry name" value="Tetratricopeptide repeat domain"/>
    <property type="match status" value="1"/>
</dbReference>
<sequence>MSTSEVMSASYYLSCLWPGLPELWWRGRLASLPLAIGFCLALNSFFVFGWLYPGWLSGGLFWMATLVGAAVWGFYVIRSIRELPELIHPRKVSEEPDRFEEARAAYLRADWEAAEELLTSVLAVEPRDPPALLMLCSVYRHLSQLDHATVLINEISRLEVADPWWVEVETERKRIRRAVAAEAETGNESNQDVRDRDAKRHPNAADMTAESAAAA</sequence>
<keyword evidence="2" id="KW-0472">Membrane</keyword>
<feature type="region of interest" description="Disordered" evidence="1">
    <location>
        <begin position="180"/>
        <end position="215"/>
    </location>
</feature>
<dbReference type="InterPro" id="IPR011990">
    <property type="entry name" value="TPR-like_helical_dom_sf"/>
</dbReference>
<feature type="transmembrane region" description="Helical" evidence="2">
    <location>
        <begin position="32"/>
        <end position="53"/>
    </location>
</feature>
<protein>
    <recommendedName>
        <fullName evidence="5">Tetratricopeptide repeat protein</fullName>
    </recommendedName>
</protein>
<dbReference type="EMBL" id="SJPT01000004">
    <property type="protein sequence ID" value="TWU23359.1"/>
    <property type="molecule type" value="Genomic_DNA"/>
</dbReference>
<gene>
    <name evidence="3" type="ORF">Pla52o_28950</name>
</gene>
<dbReference type="Proteomes" id="UP000316304">
    <property type="component" value="Unassembled WGS sequence"/>
</dbReference>
<dbReference type="AlphaFoldDB" id="A0A5C6CKK2"/>
<evidence type="ECO:0000256" key="2">
    <source>
        <dbReference type="SAM" id="Phobius"/>
    </source>
</evidence>
<feature type="transmembrane region" description="Helical" evidence="2">
    <location>
        <begin position="59"/>
        <end position="77"/>
    </location>
</feature>
<accession>A0A5C6CKK2</accession>
<evidence type="ECO:0000313" key="4">
    <source>
        <dbReference type="Proteomes" id="UP000316304"/>
    </source>
</evidence>
<proteinExistence type="predicted"/>
<keyword evidence="4" id="KW-1185">Reference proteome</keyword>
<keyword evidence="2" id="KW-1133">Transmembrane helix</keyword>